<accession>A0A0B6ZG21</accession>
<organism evidence="1">
    <name type="scientific">Arion vulgaris</name>
    <dbReference type="NCBI Taxonomy" id="1028688"/>
    <lineage>
        <taxon>Eukaryota</taxon>
        <taxon>Metazoa</taxon>
        <taxon>Spiralia</taxon>
        <taxon>Lophotrochozoa</taxon>
        <taxon>Mollusca</taxon>
        <taxon>Gastropoda</taxon>
        <taxon>Heterobranchia</taxon>
        <taxon>Euthyneura</taxon>
        <taxon>Panpulmonata</taxon>
        <taxon>Eupulmonata</taxon>
        <taxon>Stylommatophora</taxon>
        <taxon>Helicina</taxon>
        <taxon>Arionoidea</taxon>
        <taxon>Arionidae</taxon>
        <taxon>Arion</taxon>
    </lineage>
</organism>
<gene>
    <name evidence="1" type="primary">ORF60201</name>
</gene>
<feature type="non-terminal residue" evidence="1">
    <location>
        <position position="1"/>
    </location>
</feature>
<evidence type="ECO:0000313" key="1">
    <source>
        <dbReference type="EMBL" id="CEK66801.1"/>
    </source>
</evidence>
<dbReference type="EMBL" id="HACG01019936">
    <property type="protein sequence ID" value="CEK66801.1"/>
    <property type="molecule type" value="Transcribed_RNA"/>
</dbReference>
<reference evidence="1" key="1">
    <citation type="submission" date="2014-12" db="EMBL/GenBank/DDBJ databases">
        <title>Insight into the proteome of Arion vulgaris.</title>
        <authorList>
            <person name="Aradska J."/>
            <person name="Bulat T."/>
            <person name="Smidak R."/>
            <person name="Sarate P."/>
            <person name="Gangsoo J."/>
            <person name="Sialana F."/>
            <person name="Bilban M."/>
            <person name="Lubec G."/>
        </authorList>
    </citation>
    <scope>NUCLEOTIDE SEQUENCE</scope>
    <source>
        <tissue evidence="1">Skin</tissue>
    </source>
</reference>
<feature type="non-terminal residue" evidence="1">
    <location>
        <position position="67"/>
    </location>
</feature>
<protein>
    <submittedName>
        <fullName evidence="1">Uncharacterized protein</fullName>
    </submittedName>
</protein>
<name>A0A0B6ZG21_9EUPU</name>
<dbReference type="AlphaFoldDB" id="A0A0B6ZG21"/>
<proteinExistence type="predicted"/>
<sequence length="67" mass="7700">KFTDTLAFQCCVMLCIQYCIVSKSKIPNTAESWKRKMGALNYCFTSVLIIQLVTDSTNKVEDRSEER</sequence>